<dbReference type="InterPro" id="IPR029069">
    <property type="entry name" value="HotDog_dom_sf"/>
</dbReference>
<evidence type="ECO:0000313" key="4">
    <source>
        <dbReference type="Proteomes" id="UP000250790"/>
    </source>
</evidence>
<reference evidence="3 4" key="1">
    <citation type="submission" date="2017-04" db="EMBL/GenBank/DDBJ databases">
        <title>Unexpected and diverse lifestyles within the genus Limnohabitans.</title>
        <authorList>
            <person name="Kasalicky V."/>
            <person name="Mehrshad M."/>
            <person name="Andrei S.-A."/>
            <person name="Salcher M."/>
            <person name="Kratochvilova H."/>
            <person name="Simek K."/>
            <person name="Ghai R."/>
        </authorList>
    </citation>
    <scope>NUCLEOTIDE SEQUENCE [LARGE SCALE GENOMIC DNA]</scope>
    <source>
        <strain evidence="3 4">II-B4</strain>
    </source>
</reference>
<evidence type="ECO:0000256" key="1">
    <source>
        <dbReference type="ARBA" id="ARBA00022801"/>
    </source>
</evidence>
<proteinExistence type="predicted"/>
<gene>
    <name evidence="3" type="ORF">B9Z37_02705</name>
</gene>
<dbReference type="Pfam" id="PF03061">
    <property type="entry name" value="4HBT"/>
    <property type="match status" value="1"/>
</dbReference>
<dbReference type="PANTHER" id="PTHR43240:SF1">
    <property type="entry name" value="BLR5584 PROTEIN"/>
    <property type="match status" value="1"/>
</dbReference>
<feature type="domain" description="Thioesterase" evidence="2">
    <location>
        <begin position="97"/>
        <end position="173"/>
    </location>
</feature>
<dbReference type="SUPFAM" id="SSF54637">
    <property type="entry name" value="Thioesterase/thiol ester dehydrase-isomerase"/>
    <property type="match status" value="1"/>
</dbReference>
<dbReference type="PANTHER" id="PTHR43240">
    <property type="entry name" value="1,4-DIHYDROXY-2-NAPHTHOYL-COA THIOESTERASE 1"/>
    <property type="match status" value="1"/>
</dbReference>
<sequence>MFFDLDTTLNTPTKLLDTWLAQEQAIRTRLDAGAGPGVATREQIAGKTGLEVMQGLLSGELPYASIAKTLDFVLIEVSPGQAIFQGAPGLNHMNPLGTVHGGWFATLLDSALGCAVHTMMPPGRGYTTADLSVKLVKALTPNVQRVRAIGQVVHCGRQLATAEARLVGPDGTLYAHASTACLVFDMPTSATTGTRT</sequence>
<organism evidence="3 4">
    <name type="scientific">Limnohabitans parvus II-B4</name>
    <dbReference type="NCBI Taxonomy" id="1293052"/>
    <lineage>
        <taxon>Bacteria</taxon>
        <taxon>Pseudomonadati</taxon>
        <taxon>Pseudomonadota</taxon>
        <taxon>Betaproteobacteria</taxon>
        <taxon>Burkholderiales</taxon>
        <taxon>Comamonadaceae</taxon>
        <taxon>Limnohabitans</taxon>
    </lineage>
</organism>
<name>A0A315EBZ0_9BURK</name>
<keyword evidence="4" id="KW-1185">Reference proteome</keyword>
<dbReference type="CDD" id="cd03443">
    <property type="entry name" value="PaaI_thioesterase"/>
    <property type="match status" value="1"/>
</dbReference>
<evidence type="ECO:0000313" key="3">
    <source>
        <dbReference type="EMBL" id="PUE55486.1"/>
    </source>
</evidence>
<dbReference type="EMBL" id="NESN01000001">
    <property type="protein sequence ID" value="PUE55486.1"/>
    <property type="molecule type" value="Genomic_DNA"/>
</dbReference>
<dbReference type="NCBIfam" id="TIGR00369">
    <property type="entry name" value="unchar_dom_1"/>
    <property type="match status" value="1"/>
</dbReference>
<dbReference type="InterPro" id="IPR006683">
    <property type="entry name" value="Thioestr_dom"/>
</dbReference>
<accession>A0A315EBZ0</accession>
<dbReference type="GO" id="GO:0005829">
    <property type="term" value="C:cytosol"/>
    <property type="evidence" value="ECO:0007669"/>
    <property type="project" value="TreeGrafter"/>
</dbReference>
<dbReference type="Gene3D" id="3.10.129.10">
    <property type="entry name" value="Hotdog Thioesterase"/>
    <property type="match status" value="1"/>
</dbReference>
<dbReference type="GO" id="GO:0061522">
    <property type="term" value="F:1,4-dihydroxy-2-naphthoyl-CoA thioesterase activity"/>
    <property type="evidence" value="ECO:0007669"/>
    <property type="project" value="TreeGrafter"/>
</dbReference>
<dbReference type="InterPro" id="IPR003736">
    <property type="entry name" value="PAAI_dom"/>
</dbReference>
<dbReference type="Proteomes" id="UP000250790">
    <property type="component" value="Unassembled WGS sequence"/>
</dbReference>
<dbReference type="AlphaFoldDB" id="A0A315EBZ0"/>
<protein>
    <submittedName>
        <fullName evidence="3">Aromatic compound catabolic protein</fullName>
    </submittedName>
</protein>
<keyword evidence="1" id="KW-0378">Hydrolase</keyword>
<comment type="caution">
    <text evidence="3">The sequence shown here is derived from an EMBL/GenBank/DDBJ whole genome shotgun (WGS) entry which is preliminary data.</text>
</comment>
<evidence type="ECO:0000259" key="2">
    <source>
        <dbReference type="Pfam" id="PF03061"/>
    </source>
</evidence>